<gene>
    <name evidence="3" type="ORF">AVDCRST_MAG01-01-3631</name>
</gene>
<name>A0A6J4QDT5_9ACTN</name>
<reference evidence="3" key="1">
    <citation type="submission" date="2020-02" db="EMBL/GenBank/DDBJ databases">
        <authorList>
            <person name="Meier V. D."/>
        </authorList>
    </citation>
    <scope>NUCLEOTIDE SEQUENCE</scope>
    <source>
        <strain evidence="3">AVDCRST_MAG01</strain>
    </source>
</reference>
<feature type="transmembrane region" description="Helical" evidence="2">
    <location>
        <begin position="6"/>
        <end position="28"/>
    </location>
</feature>
<dbReference type="AlphaFoldDB" id="A0A6J4QDT5"/>
<sequence>MPVSTSLFPIAATAFLVVLAVVFVVFTARYIRTRAGGRGPLGMFSQPRHTFAQYEEDEGEGNDTEEGGAKTGRDDRQKPG</sequence>
<accession>A0A6J4QDT5</accession>
<keyword evidence="2" id="KW-1133">Transmembrane helix</keyword>
<evidence type="ECO:0000313" key="3">
    <source>
        <dbReference type="EMBL" id="CAA9441029.1"/>
    </source>
</evidence>
<evidence type="ECO:0000256" key="2">
    <source>
        <dbReference type="SAM" id="Phobius"/>
    </source>
</evidence>
<keyword evidence="2" id="KW-0472">Membrane</keyword>
<feature type="compositionally biased region" description="Basic and acidic residues" evidence="1">
    <location>
        <begin position="67"/>
        <end position="80"/>
    </location>
</feature>
<feature type="region of interest" description="Disordered" evidence="1">
    <location>
        <begin position="35"/>
        <end position="80"/>
    </location>
</feature>
<protein>
    <submittedName>
        <fullName evidence="3">Uncharacterized protein</fullName>
    </submittedName>
</protein>
<feature type="compositionally biased region" description="Acidic residues" evidence="1">
    <location>
        <begin position="54"/>
        <end position="66"/>
    </location>
</feature>
<keyword evidence="2" id="KW-0812">Transmembrane</keyword>
<organism evidence="3">
    <name type="scientific">uncultured Rubrobacteraceae bacterium</name>
    <dbReference type="NCBI Taxonomy" id="349277"/>
    <lineage>
        <taxon>Bacteria</taxon>
        <taxon>Bacillati</taxon>
        <taxon>Actinomycetota</taxon>
        <taxon>Rubrobacteria</taxon>
        <taxon>Rubrobacterales</taxon>
        <taxon>Rubrobacteraceae</taxon>
        <taxon>environmental samples</taxon>
    </lineage>
</organism>
<proteinExistence type="predicted"/>
<dbReference type="EMBL" id="CADCUW010000473">
    <property type="protein sequence ID" value="CAA9441029.1"/>
    <property type="molecule type" value="Genomic_DNA"/>
</dbReference>
<evidence type="ECO:0000256" key="1">
    <source>
        <dbReference type="SAM" id="MobiDB-lite"/>
    </source>
</evidence>